<protein>
    <recommendedName>
        <fullName evidence="16">Putative tyrosine-protein kinase EpsB</fullName>
    </recommendedName>
    <alternativeName>
        <fullName evidence="17">EPS I polysaccharide export protein EpsB</fullName>
    </alternativeName>
</protein>
<feature type="transmembrane region" description="Helical" evidence="18">
    <location>
        <begin position="442"/>
        <end position="462"/>
    </location>
</feature>
<feature type="domain" description="Polysaccharide chain length determinant N-terminal" evidence="19">
    <location>
        <begin position="11"/>
        <end position="104"/>
    </location>
</feature>
<dbReference type="GO" id="GO:0004713">
    <property type="term" value="F:protein tyrosine kinase activity"/>
    <property type="evidence" value="ECO:0007669"/>
    <property type="project" value="UniProtKB-KW"/>
</dbReference>
<dbReference type="GO" id="GO:0005886">
    <property type="term" value="C:plasma membrane"/>
    <property type="evidence" value="ECO:0007669"/>
    <property type="project" value="UniProtKB-SubCell"/>
</dbReference>
<dbReference type="InterPro" id="IPR027417">
    <property type="entry name" value="P-loop_NTPase"/>
</dbReference>
<evidence type="ECO:0000256" key="5">
    <source>
        <dbReference type="ARBA" id="ARBA00022679"/>
    </source>
</evidence>
<dbReference type="NCBIfam" id="TIGR01007">
    <property type="entry name" value="eps_fam"/>
    <property type="match status" value="1"/>
</dbReference>
<comment type="subcellular location">
    <subcellularLocation>
        <location evidence="1">Cell inner membrane</location>
        <topology evidence="1">Multi-pass membrane protein</topology>
    </subcellularLocation>
</comment>
<proteinExistence type="inferred from homology"/>
<dbReference type="InterPro" id="IPR050445">
    <property type="entry name" value="Bact_polysacc_biosynth/exp"/>
</dbReference>
<dbReference type="PANTHER" id="PTHR32309">
    <property type="entry name" value="TYROSINE-PROTEIN KINASE"/>
    <property type="match status" value="1"/>
</dbReference>
<evidence type="ECO:0000313" key="22">
    <source>
        <dbReference type="EMBL" id="KVA09950.1"/>
    </source>
</evidence>
<keyword evidence="8 22" id="KW-0418">Kinase</keyword>
<sequence>MANSTSGSQADEIDLHQIYGALANNWRLIAIVMSVFVTLSAAYAFLATPIYQSDVMVQVEQRAPTPGLTAQSLVQSIASSTSQDVTEIALLTSRMVVGKAVDDLDLDIVAEPRRLPLIGAVIARHFTPTAAQPVAHAWFGLRSLAWGGEVIRVSRFDVPDRMLGSKFRLTAQAGDRYVLDDADGNEVLRGQVGQDATRGDVSIKVDALRAEPGTTFSLTRNLTLTAIQNLQNDLVTQEQGKDSGIIMLSYQHEDPMLANAVLRDISDAYVKQNIDRSAAEAAKSLKFVQEQLPKIKNDLDRAQSALTKYQSSAHFVDLGIETKSLLDQVVAVEANIQQVKLQQAEAAIKYQPGFPALRGFDDQIAQLNVKKAALQTQIGQLPDKQQALLQYTRDVEVSTQTYTALLTQAQQLDVARAGTVGNVRIVDPPAVDTTKPVKPKRLLIVAGGAVVGFFIACLAVFIRQMVNRGLEDPAAIEELGVPVYASLPLSAQRGEARTGRKDLVRARRRQLVAVDNPADLASEALRSLRTSLFFATAEGRNNRLMITGASPNAGKTFVSCNLGAVVAQAGQRVLVIDADMRRGDAHKVFAVSPDNGLSDLIAGRIDIDTAIRKQCGQPNLDFIPRGNVPPNPSELLMRPDFGRLLDELSSRYDMLIIDTPPILAVTDSAIIGRHAGTNLLVVRFQMNNAREVDVARQRFETSGVRLHGVIFNAIERRVAGYLNYGQYAYGSDE</sequence>
<dbReference type="InterPro" id="IPR005702">
    <property type="entry name" value="Wzc-like_C"/>
</dbReference>
<evidence type="ECO:0000256" key="1">
    <source>
        <dbReference type="ARBA" id="ARBA00004429"/>
    </source>
</evidence>
<feature type="domain" description="Tyrosine-protein kinase G-rich" evidence="21">
    <location>
        <begin position="384"/>
        <end position="465"/>
    </location>
</feature>
<evidence type="ECO:0000256" key="18">
    <source>
        <dbReference type="SAM" id="Phobius"/>
    </source>
</evidence>
<accession>A0AAP1GA21</accession>
<keyword evidence="11 18" id="KW-0472">Membrane</keyword>
<dbReference type="EMBL" id="LOTQ01000014">
    <property type="protein sequence ID" value="KVA09950.1"/>
    <property type="molecule type" value="Genomic_DNA"/>
</dbReference>
<evidence type="ECO:0000256" key="17">
    <source>
        <dbReference type="ARBA" id="ARBA00081049"/>
    </source>
</evidence>
<evidence type="ECO:0000259" key="20">
    <source>
        <dbReference type="Pfam" id="PF13614"/>
    </source>
</evidence>
<keyword evidence="13" id="KW-0270">Exopolysaccharide synthesis</keyword>
<evidence type="ECO:0000256" key="2">
    <source>
        <dbReference type="ARBA" id="ARBA00008883"/>
    </source>
</evidence>
<dbReference type="FunFam" id="3.40.50.300:FF:000527">
    <property type="entry name" value="Tyrosine-protein kinase etk"/>
    <property type="match status" value="1"/>
</dbReference>
<dbReference type="Gene3D" id="3.40.50.300">
    <property type="entry name" value="P-loop containing nucleotide triphosphate hydrolases"/>
    <property type="match status" value="1"/>
</dbReference>
<comment type="function">
    <text evidence="15">Probably involved in polymerization and/or export of exopolysaccharide EPS I which functions as a virulence factor. May be involved in an ATP-dependent process in the pathway for EPS I production, possibly export of the trimeric repeat units across the inner membrane or their polymerization.</text>
</comment>
<keyword evidence="3" id="KW-1003">Cell membrane</keyword>
<evidence type="ECO:0000256" key="4">
    <source>
        <dbReference type="ARBA" id="ARBA00022519"/>
    </source>
</evidence>
<keyword evidence="10 18" id="KW-1133">Transmembrane helix</keyword>
<dbReference type="GO" id="GO:0005524">
    <property type="term" value="F:ATP binding"/>
    <property type="evidence" value="ECO:0007669"/>
    <property type="project" value="UniProtKB-KW"/>
</dbReference>
<dbReference type="Pfam" id="PF02706">
    <property type="entry name" value="Wzz"/>
    <property type="match status" value="1"/>
</dbReference>
<dbReference type="InterPro" id="IPR003856">
    <property type="entry name" value="LPS_length_determ_N"/>
</dbReference>
<dbReference type="Proteomes" id="UP000056450">
    <property type="component" value="Unassembled WGS sequence"/>
</dbReference>
<dbReference type="Pfam" id="PF23607">
    <property type="entry name" value="WZC_N"/>
    <property type="match status" value="1"/>
</dbReference>
<evidence type="ECO:0000256" key="12">
    <source>
        <dbReference type="ARBA" id="ARBA00023137"/>
    </source>
</evidence>
<evidence type="ECO:0000256" key="11">
    <source>
        <dbReference type="ARBA" id="ARBA00023136"/>
    </source>
</evidence>
<dbReference type="RefSeq" id="WP_040139300.1">
    <property type="nucleotide sequence ID" value="NZ_CBCPGW010000027.1"/>
</dbReference>
<dbReference type="CDD" id="cd05387">
    <property type="entry name" value="BY-kinase"/>
    <property type="match status" value="1"/>
</dbReference>
<comment type="caution">
    <text evidence="22">The sequence shown here is derived from an EMBL/GenBank/DDBJ whole genome shotgun (WGS) entry which is preliminary data.</text>
</comment>
<evidence type="ECO:0000313" key="23">
    <source>
        <dbReference type="Proteomes" id="UP000056450"/>
    </source>
</evidence>
<evidence type="ECO:0000256" key="15">
    <source>
        <dbReference type="ARBA" id="ARBA00054296"/>
    </source>
</evidence>
<dbReference type="Pfam" id="PF13807">
    <property type="entry name" value="GNVR"/>
    <property type="match status" value="1"/>
</dbReference>
<keyword evidence="5" id="KW-0808">Transferase</keyword>
<reference evidence="22 23" key="1">
    <citation type="submission" date="2015-11" db="EMBL/GenBank/DDBJ databases">
        <title>Expanding the genomic diversity of Burkholderia species for the development of highly accurate diagnostics.</title>
        <authorList>
            <person name="Sahl J."/>
            <person name="Keim P."/>
            <person name="Wagner D."/>
        </authorList>
    </citation>
    <scope>NUCLEOTIDE SEQUENCE [LARGE SCALE GENOMIC DNA]</scope>
    <source>
        <strain evidence="22 23">RF32-BP12</strain>
    </source>
</reference>
<evidence type="ECO:0000256" key="14">
    <source>
        <dbReference type="ARBA" id="ARBA00053015"/>
    </source>
</evidence>
<dbReference type="Pfam" id="PF13614">
    <property type="entry name" value="AAA_31"/>
    <property type="match status" value="1"/>
</dbReference>
<evidence type="ECO:0000256" key="6">
    <source>
        <dbReference type="ARBA" id="ARBA00022692"/>
    </source>
</evidence>
<keyword evidence="12" id="KW-0829">Tyrosine-protein kinase</keyword>
<dbReference type="PANTHER" id="PTHR32309:SF32">
    <property type="entry name" value="TYROSINE-PROTEIN KINASE ETK-RELATED"/>
    <property type="match status" value="1"/>
</dbReference>
<comment type="similarity">
    <text evidence="2">Belongs to the etk/wzc family.</text>
</comment>
<organism evidence="22 23">
    <name type="scientific">Burkholderia latens</name>
    <dbReference type="NCBI Taxonomy" id="488446"/>
    <lineage>
        <taxon>Bacteria</taxon>
        <taxon>Pseudomonadati</taxon>
        <taxon>Pseudomonadota</taxon>
        <taxon>Betaproteobacteria</taxon>
        <taxon>Burkholderiales</taxon>
        <taxon>Burkholderiaceae</taxon>
        <taxon>Burkholderia</taxon>
        <taxon>Burkholderia cepacia complex</taxon>
    </lineage>
</organism>
<evidence type="ECO:0000256" key="8">
    <source>
        <dbReference type="ARBA" id="ARBA00022777"/>
    </source>
</evidence>
<keyword evidence="6 18" id="KW-0812">Transmembrane</keyword>
<name>A0AAP1GA21_9BURK</name>
<feature type="transmembrane region" description="Helical" evidence="18">
    <location>
        <begin position="26"/>
        <end position="46"/>
    </location>
</feature>
<evidence type="ECO:0000256" key="9">
    <source>
        <dbReference type="ARBA" id="ARBA00022840"/>
    </source>
</evidence>
<dbReference type="GO" id="GO:0000271">
    <property type="term" value="P:polysaccharide biosynthetic process"/>
    <property type="evidence" value="ECO:0007669"/>
    <property type="project" value="UniProtKB-KW"/>
</dbReference>
<gene>
    <name evidence="22" type="ORF">WI41_12520</name>
</gene>
<evidence type="ECO:0000256" key="7">
    <source>
        <dbReference type="ARBA" id="ARBA00022741"/>
    </source>
</evidence>
<dbReference type="GO" id="GO:0042802">
    <property type="term" value="F:identical protein binding"/>
    <property type="evidence" value="ECO:0007669"/>
    <property type="project" value="UniProtKB-ARBA"/>
</dbReference>
<comment type="catalytic activity">
    <reaction evidence="14">
        <text>L-tyrosyl-[protein] + ATP = O-phospho-L-tyrosyl-[protein] + ADP + H(+)</text>
        <dbReference type="Rhea" id="RHEA:10596"/>
        <dbReference type="Rhea" id="RHEA-COMP:10136"/>
        <dbReference type="Rhea" id="RHEA-COMP:20101"/>
        <dbReference type="ChEBI" id="CHEBI:15378"/>
        <dbReference type="ChEBI" id="CHEBI:30616"/>
        <dbReference type="ChEBI" id="CHEBI:46858"/>
        <dbReference type="ChEBI" id="CHEBI:61978"/>
        <dbReference type="ChEBI" id="CHEBI:456216"/>
    </reaction>
</comment>
<evidence type="ECO:0000256" key="3">
    <source>
        <dbReference type="ARBA" id="ARBA00022475"/>
    </source>
</evidence>
<keyword evidence="4" id="KW-0997">Cell inner membrane</keyword>
<keyword evidence="7" id="KW-0547">Nucleotide-binding</keyword>
<evidence type="ECO:0000259" key="19">
    <source>
        <dbReference type="Pfam" id="PF02706"/>
    </source>
</evidence>
<dbReference type="SUPFAM" id="SSF52540">
    <property type="entry name" value="P-loop containing nucleoside triphosphate hydrolases"/>
    <property type="match status" value="1"/>
</dbReference>
<keyword evidence="9" id="KW-0067">ATP-binding</keyword>
<evidence type="ECO:0000256" key="10">
    <source>
        <dbReference type="ARBA" id="ARBA00022989"/>
    </source>
</evidence>
<dbReference type="AlphaFoldDB" id="A0AAP1GA21"/>
<evidence type="ECO:0000256" key="13">
    <source>
        <dbReference type="ARBA" id="ARBA00023169"/>
    </source>
</evidence>
<dbReference type="InterPro" id="IPR032807">
    <property type="entry name" value="GNVR"/>
</dbReference>
<evidence type="ECO:0000259" key="21">
    <source>
        <dbReference type="Pfam" id="PF13807"/>
    </source>
</evidence>
<evidence type="ECO:0000256" key="16">
    <source>
        <dbReference type="ARBA" id="ARBA00067833"/>
    </source>
</evidence>
<dbReference type="InterPro" id="IPR025669">
    <property type="entry name" value="AAA_dom"/>
</dbReference>
<feature type="domain" description="AAA" evidence="20">
    <location>
        <begin position="554"/>
        <end position="668"/>
    </location>
</feature>